<comment type="similarity">
    <text evidence="4">Belongs to the archaeal Spt5 family.</text>
</comment>
<dbReference type="Pfam" id="PF03439">
    <property type="entry name" value="Spt5-NGN"/>
    <property type="match status" value="1"/>
</dbReference>
<evidence type="ECO:0000256" key="2">
    <source>
        <dbReference type="ARBA" id="ARBA00023015"/>
    </source>
</evidence>
<dbReference type="Pfam" id="PF00467">
    <property type="entry name" value="KOW"/>
    <property type="match status" value="1"/>
</dbReference>
<comment type="subunit">
    <text evidence="4">Heterodimer composed of Spt4 and Spt5. Interacts with RNA polymerase (RNAP).</text>
</comment>
<dbReference type="InterPro" id="IPR005100">
    <property type="entry name" value="NGN-domain"/>
</dbReference>
<evidence type="ECO:0000256" key="1">
    <source>
        <dbReference type="ARBA" id="ARBA00006956"/>
    </source>
</evidence>
<keyword evidence="8" id="KW-0251">Elongation factor</keyword>
<reference evidence="8 9" key="1">
    <citation type="submission" date="2019-08" db="EMBL/GenBank/DDBJ databases">
        <authorList>
            <person name="Vazquez-Campos X."/>
        </authorList>
    </citation>
    <scope>NUCLEOTIDE SEQUENCE [LARGE SCALE GENOMIC DNA]</scope>
    <source>
        <strain evidence="8">LFW-283_2</strain>
    </source>
</reference>
<protein>
    <recommendedName>
        <fullName evidence="4 5">Transcription elongation factor Spt5</fullName>
    </recommendedName>
</protein>
<dbReference type="SMART" id="SM00738">
    <property type="entry name" value="NGN"/>
    <property type="match status" value="1"/>
</dbReference>
<organism evidence="8 9">
    <name type="scientific">Candidatus Bilamarchaeum dharawalense</name>
    <dbReference type="NCBI Taxonomy" id="2885759"/>
    <lineage>
        <taxon>Archaea</taxon>
        <taxon>Candidatus Micrarchaeota</taxon>
        <taxon>Candidatus Micrarchaeia</taxon>
        <taxon>Candidatus Anstonellales</taxon>
        <taxon>Candidatus Bilamarchaeaceae</taxon>
        <taxon>Candidatus Bilamarchaeum</taxon>
    </lineage>
</organism>
<comment type="similarity">
    <text evidence="1">Belongs to the SPT5 family.</text>
</comment>
<evidence type="ECO:0000256" key="3">
    <source>
        <dbReference type="ARBA" id="ARBA00023163"/>
    </source>
</evidence>
<evidence type="ECO:0000313" key="8">
    <source>
        <dbReference type="EMBL" id="VVC03025.1"/>
    </source>
</evidence>
<feature type="domain" description="NusG-like N-terminal" evidence="6">
    <location>
        <begin position="5"/>
        <end position="83"/>
    </location>
</feature>
<dbReference type="CDD" id="cd06091">
    <property type="entry name" value="KOW_NusG"/>
    <property type="match status" value="1"/>
</dbReference>
<dbReference type="InterPro" id="IPR006645">
    <property type="entry name" value="NGN-like_dom"/>
</dbReference>
<dbReference type="AlphaFoldDB" id="A0A5E4LLX7"/>
<dbReference type="GO" id="GO:0006355">
    <property type="term" value="P:regulation of DNA-templated transcription"/>
    <property type="evidence" value="ECO:0007669"/>
    <property type="project" value="UniProtKB-UniRule"/>
</dbReference>
<dbReference type="GO" id="GO:0003746">
    <property type="term" value="F:translation elongation factor activity"/>
    <property type="evidence" value="ECO:0007669"/>
    <property type="project" value="UniProtKB-KW"/>
</dbReference>
<dbReference type="Gene3D" id="3.30.70.940">
    <property type="entry name" value="NusG, N-terminal domain"/>
    <property type="match status" value="1"/>
</dbReference>
<evidence type="ECO:0000259" key="7">
    <source>
        <dbReference type="SMART" id="SM00739"/>
    </source>
</evidence>
<keyword evidence="8" id="KW-0648">Protein biosynthesis</keyword>
<proteinExistence type="inferred from homology"/>
<keyword evidence="2 4" id="KW-0805">Transcription regulation</keyword>
<dbReference type="HAMAP" id="MF_00950">
    <property type="entry name" value="Spt5_arch"/>
    <property type="match status" value="1"/>
</dbReference>
<sequence>MIHTIRVTSGQEKIIAEILTKKARSEKLDVFSIVHVENVKGYLFVEAPDENTVVKLVQKVKHVKGFLKKPLAVADIAKLIKTDAQPISVIANGDLIEMTSGPFKGERAKVLKIDEAKDEITVELVEVAVPIPVTVKSKMVRLFQKAGQIE</sequence>
<dbReference type="SUPFAM" id="SSF82679">
    <property type="entry name" value="N-utilization substance G protein NusG, N-terminal domain"/>
    <property type="match status" value="1"/>
</dbReference>
<dbReference type="InterPro" id="IPR011590">
    <property type="entry name" value="Spt5_arc"/>
</dbReference>
<comment type="caution">
    <text evidence="8">The sequence shown here is derived from an EMBL/GenBank/DDBJ whole genome shotgun (WGS) entry which is preliminary data.</text>
</comment>
<dbReference type="SMART" id="SM00739">
    <property type="entry name" value="KOW"/>
    <property type="match status" value="1"/>
</dbReference>
<feature type="domain" description="KOW" evidence="7">
    <location>
        <begin position="89"/>
        <end position="116"/>
    </location>
</feature>
<comment type="function">
    <text evidence="4">Stimulates transcription elongation.</text>
</comment>
<dbReference type="NCBIfam" id="TIGR00405">
    <property type="entry name" value="KOW_elon_Spt5"/>
    <property type="match status" value="1"/>
</dbReference>
<evidence type="ECO:0000313" key="9">
    <source>
        <dbReference type="Proteomes" id="UP000789941"/>
    </source>
</evidence>
<keyword evidence="3 4" id="KW-0804">Transcription</keyword>
<accession>A0A5E4LLX7</accession>
<evidence type="ECO:0000256" key="5">
    <source>
        <dbReference type="NCBIfam" id="TIGR00405"/>
    </source>
</evidence>
<dbReference type="InterPro" id="IPR008991">
    <property type="entry name" value="Translation_prot_SH3-like_sf"/>
</dbReference>
<dbReference type="EMBL" id="CABMJJ010000004">
    <property type="protein sequence ID" value="VVC03025.1"/>
    <property type="molecule type" value="Genomic_DNA"/>
</dbReference>
<dbReference type="InterPro" id="IPR036735">
    <property type="entry name" value="NGN_dom_sf"/>
</dbReference>
<evidence type="ECO:0000256" key="4">
    <source>
        <dbReference type="HAMAP-Rule" id="MF_00950"/>
    </source>
</evidence>
<dbReference type="SUPFAM" id="SSF50104">
    <property type="entry name" value="Translation proteins SH3-like domain"/>
    <property type="match status" value="1"/>
</dbReference>
<evidence type="ECO:0000259" key="6">
    <source>
        <dbReference type="SMART" id="SM00738"/>
    </source>
</evidence>
<dbReference type="InterPro" id="IPR014722">
    <property type="entry name" value="Rib_uL2_dom2"/>
</dbReference>
<dbReference type="Proteomes" id="UP000789941">
    <property type="component" value="Unassembled WGS sequence"/>
</dbReference>
<dbReference type="InterPro" id="IPR005824">
    <property type="entry name" value="KOW"/>
</dbReference>
<dbReference type="GO" id="GO:0006354">
    <property type="term" value="P:DNA-templated transcription elongation"/>
    <property type="evidence" value="ECO:0007669"/>
    <property type="project" value="InterPro"/>
</dbReference>
<gene>
    <name evidence="4 8" type="primary">spt5</name>
    <name evidence="8" type="ORF">LFW2832_00151</name>
</gene>
<name>A0A5E4LLX7_9ARCH</name>
<dbReference type="Gene3D" id="2.30.30.30">
    <property type="match status" value="1"/>
</dbReference>